<organism evidence="6 7">
    <name type="scientific">Nonomuraea montanisoli</name>
    <dbReference type="NCBI Taxonomy" id="2741721"/>
    <lineage>
        <taxon>Bacteria</taxon>
        <taxon>Bacillati</taxon>
        <taxon>Actinomycetota</taxon>
        <taxon>Actinomycetes</taxon>
        <taxon>Streptosporangiales</taxon>
        <taxon>Streptosporangiaceae</taxon>
        <taxon>Nonomuraea</taxon>
    </lineage>
</organism>
<keyword evidence="7" id="KW-1185">Reference proteome</keyword>
<feature type="domain" description="Zinc finger DksA/TraR C4-type" evidence="5">
    <location>
        <begin position="78"/>
        <end position="112"/>
    </location>
</feature>
<keyword evidence="1" id="KW-0479">Metal-binding</keyword>
<feature type="zinc finger region" description="dksA C4-type" evidence="4">
    <location>
        <begin position="83"/>
        <end position="107"/>
    </location>
</feature>
<dbReference type="AlphaFoldDB" id="A0A7Y6I7S6"/>
<comment type="caution">
    <text evidence="6">The sequence shown here is derived from an EMBL/GenBank/DDBJ whole genome shotgun (WGS) entry which is preliminary data.</text>
</comment>
<reference evidence="6 7" key="1">
    <citation type="submission" date="2020-06" db="EMBL/GenBank/DDBJ databases">
        <title>Nonomuraea sp. SMC257, a novel actinomycete isolated from soil.</title>
        <authorList>
            <person name="Chanama M."/>
        </authorList>
    </citation>
    <scope>NUCLEOTIDE SEQUENCE [LARGE SCALE GENOMIC DNA]</scope>
    <source>
        <strain evidence="6 7">SMC257</strain>
    </source>
</reference>
<dbReference type="Pfam" id="PF01258">
    <property type="entry name" value="zf-dskA_traR"/>
    <property type="match status" value="1"/>
</dbReference>
<dbReference type="EMBL" id="JABWGN010000006">
    <property type="protein sequence ID" value="NUW33116.1"/>
    <property type="molecule type" value="Genomic_DNA"/>
</dbReference>
<protein>
    <submittedName>
        <fullName evidence="6">TraR/DksA family transcriptional regulator</fullName>
    </submittedName>
</protein>
<dbReference type="GO" id="GO:0008270">
    <property type="term" value="F:zinc ion binding"/>
    <property type="evidence" value="ECO:0007669"/>
    <property type="project" value="UniProtKB-KW"/>
</dbReference>
<dbReference type="PROSITE" id="PS51128">
    <property type="entry name" value="ZF_DKSA_2"/>
    <property type="match status" value="1"/>
</dbReference>
<evidence type="ECO:0000256" key="2">
    <source>
        <dbReference type="ARBA" id="ARBA00022771"/>
    </source>
</evidence>
<keyword evidence="2" id="KW-0863">Zinc-finger</keyword>
<keyword evidence="3" id="KW-0862">Zinc</keyword>
<dbReference type="Proteomes" id="UP000586042">
    <property type="component" value="Unassembled WGS sequence"/>
</dbReference>
<evidence type="ECO:0000313" key="7">
    <source>
        <dbReference type="Proteomes" id="UP000586042"/>
    </source>
</evidence>
<accession>A0A7Y6I7S6</accession>
<gene>
    <name evidence="6" type="ORF">HTZ77_16985</name>
</gene>
<dbReference type="InterPro" id="IPR000962">
    <property type="entry name" value="Znf_DskA_TraR"/>
</dbReference>
<dbReference type="RefSeq" id="WP_175590560.1">
    <property type="nucleotide sequence ID" value="NZ_JABWGN010000006.1"/>
</dbReference>
<name>A0A7Y6I7S6_9ACTN</name>
<evidence type="ECO:0000313" key="6">
    <source>
        <dbReference type="EMBL" id="NUW33116.1"/>
    </source>
</evidence>
<dbReference type="PANTHER" id="PTHR33823:SF4">
    <property type="entry name" value="GENERAL STRESS PROTEIN 16O"/>
    <property type="match status" value="1"/>
</dbReference>
<evidence type="ECO:0000256" key="4">
    <source>
        <dbReference type="PROSITE-ProRule" id="PRU00510"/>
    </source>
</evidence>
<dbReference type="SUPFAM" id="SSF57716">
    <property type="entry name" value="Glucocorticoid receptor-like (DNA-binding domain)"/>
    <property type="match status" value="1"/>
</dbReference>
<evidence type="ECO:0000256" key="3">
    <source>
        <dbReference type="ARBA" id="ARBA00022833"/>
    </source>
</evidence>
<proteinExistence type="predicted"/>
<dbReference type="PANTHER" id="PTHR33823">
    <property type="entry name" value="RNA POLYMERASE-BINDING TRANSCRIPTION FACTOR DKSA-RELATED"/>
    <property type="match status" value="1"/>
</dbReference>
<evidence type="ECO:0000256" key="1">
    <source>
        <dbReference type="ARBA" id="ARBA00022723"/>
    </source>
</evidence>
<sequence>MTTGTSGQTHLSSVQIDVLRQELQEQLARRRGHLAGLQEAASEGTGADETWQELSVSIVTADRAVGELTQALDRLAEGGYGRCAECEAAIPFERLKIRPLARYCIACQRRHEAA</sequence>
<evidence type="ECO:0000259" key="5">
    <source>
        <dbReference type="Pfam" id="PF01258"/>
    </source>
</evidence>
<dbReference type="Gene3D" id="1.20.120.910">
    <property type="entry name" value="DksA, coiled-coil domain"/>
    <property type="match status" value="1"/>
</dbReference>